<organism evidence="7 8">
    <name type="scientific">Hymenobacter tibetensis</name>
    <dbReference type="NCBI Taxonomy" id="497967"/>
    <lineage>
        <taxon>Bacteria</taxon>
        <taxon>Pseudomonadati</taxon>
        <taxon>Bacteroidota</taxon>
        <taxon>Cytophagia</taxon>
        <taxon>Cytophagales</taxon>
        <taxon>Hymenobacteraceae</taxon>
        <taxon>Hymenobacter</taxon>
    </lineage>
</organism>
<feature type="domain" description="Glycosyltransferase 2-like" evidence="6">
    <location>
        <begin position="17"/>
        <end position="129"/>
    </location>
</feature>
<evidence type="ECO:0000313" key="7">
    <source>
        <dbReference type="EMBL" id="UOG74836.1"/>
    </source>
</evidence>
<dbReference type="Proteomes" id="UP000831113">
    <property type="component" value="Chromosome"/>
</dbReference>
<evidence type="ECO:0000256" key="5">
    <source>
        <dbReference type="ARBA" id="ARBA00023136"/>
    </source>
</evidence>
<evidence type="ECO:0000256" key="2">
    <source>
        <dbReference type="ARBA" id="ARBA00022475"/>
    </source>
</evidence>
<evidence type="ECO:0000256" key="1">
    <source>
        <dbReference type="ARBA" id="ARBA00004236"/>
    </source>
</evidence>
<dbReference type="EMBL" id="CP094669">
    <property type="protein sequence ID" value="UOG74836.1"/>
    <property type="molecule type" value="Genomic_DNA"/>
</dbReference>
<keyword evidence="2" id="KW-1003">Cell membrane</keyword>
<keyword evidence="8" id="KW-1185">Reference proteome</keyword>
<evidence type="ECO:0000256" key="3">
    <source>
        <dbReference type="ARBA" id="ARBA00022676"/>
    </source>
</evidence>
<dbReference type="CDD" id="cd02522">
    <property type="entry name" value="GT_2_like_a"/>
    <property type="match status" value="1"/>
</dbReference>
<dbReference type="PANTHER" id="PTHR43646">
    <property type="entry name" value="GLYCOSYLTRANSFERASE"/>
    <property type="match status" value="1"/>
</dbReference>
<gene>
    <name evidence="7" type="ORF">MTX78_22315</name>
</gene>
<dbReference type="NCBIfam" id="TIGR04283">
    <property type="entry name" value="glyco_like_mftF"/>
    <property type="match status" value="1"/>
</dbReference>
<dbReference type="Gene3D" id="3.90.550.10">
    <property type="entry name" value="Spore Coat Polysaccharide Biosynthesis Protein SpsA, Chain A"/>
    <property type="match status" value="1"/>
</dbReference>
<evidence type="ECO:0000256" key="4">
    <source>
        <dbReference type="ARBA" id="ARBA00022679"/>
    </source>
</evidence>
<keyword evidence="5" id="KW-0472">Membrane</keyword>
<keyword evidence="4" id="KW-0808">Transferase</keyword>
<accession>A0ABY4CXP5</accession>
<proteinExistence type="predicted"/>
<dbReference type="InterPro" id="IPR029044">
    <property type="entry name" value="Nucleotide-diphossugar_trans"/>
</dbReference>
<reference evidence="7 8" key="1">
    <citation type="submission" date="2022-03" db="EMBL/GenBank/DDBJ databases">
        <title>Hymenobactersp. isolated from the air.</title>
        <authorList>
            <person name="Won M."/>
            <person name="Kwon S.-W."/>
        </authorList>
    </citation>
    <scope>NUCLEOTIDE SEQUENCE [LARGE SCALE GENOMIC DNA]</scope>
    <source>
        <strain evidence="7 8">KACC 21982</strain>
    </source>
</reference>
<name>A0ABY4CXP5_9BACT</name>
<keyword evidence="3" id="KW-0328">Glycosyltransferase</keyword>
<dbReference type="Pfam" id="PF00535">
    <property type="entry name" value="Glycos_transf_2"/>
    <property type="match status" value="1"/>
</dbReference>
<dbReference type="InterPro" id="IPR001173">
    <property type="entry name" value="Glyco_trans_2-like"/>
</dbReference>
<protein>
    <submittedName>
        <fullName evidence="7">TIGR04283 family arsenosugar biosynthesis glycosyltransferase</fullName>
    </submittedName>
</protein>
<evidence type="ECO:0000313" key="8">
    <source>
        <dbReference type="Proteomes" id="UP000831113"/>
    </source>
</evidence>
<sequence>MPTAPAPTASVVPAAISLIIPTYKEEGHIGALVRYLQKTAGSDDALEIVVVDAHSPDGTATEAQQAGAHVVHCPHKGRAVQLNYGAHEATGDILYFLHADSYPPAGFSQEIRAAVQQGHGAGCYRLAFDHPSWFLKINAWFTRFRLKVFRFGDQSLFVRRDIFTAIGGYREDMLVLEDQEITRRLGRVARFQILPGPIVTSARKYRENGVWRLQSIYYLLTTMYRLGASQQRMVDMYRTMIRQDKV</sequence>
<dbReference type="InterPro" id="IPR026461">
    <property type="entry name" value="Trfase_2_rSAM/seldom_assoc"/>
</dbReference>
<dbReference type="SUPFAM" id="SSF53448">
    <property type="entry name" value="Nucleotide-diphospho-sugar transferases"/>
    <property type="match status" value="1"/>
</dbReference>
<dbReference type="PANTHER" id="PTHR43646:SF2">
    <property type="entry name" value="GLYCOSYLTRANSFERASE 2-LIKE DOMAIN-CONTAINING PROTEIN"/>
    <property type="match status" value="1"/>
</dbReference>
<comment type="subcellular location">
    <subcellularLocation>
        <location evidence="1">Cell membrane</location>
    </subcellularLocation>
</comment>
<dbReference type="RefSeq" id="WP_243798472.1">
    <property type="nucleotide sequence ID" value="NZ_CP094669.1"/>
</dbReference>
<evidence type="ECO:0000259" key="6">
    <source>
        <dbReference type="Pfam" id="PF00535"/>
    </source>
</evidence>